<proteinExistence type="predicted"/>
<comment type="caution">
    <text evidence="2">The sequence shown here is derived from an EMBL/GenBank/DDBJ whole genome shotgun (WGS) entry which is preliminary data.</text>
</comment>
<feature type="compositionally biased region" description="Basic and acidic residues" evidence="1">
    <location>
        <begin position="193"/>
        <end position="205"/>
    </location>
</feature>
<sequence>MRYFEGTAFIVYGPSFVKDTISTQSQEQQISYCNHVHHVHAQHEHKQMKENANANANASETTFSLHSQQCPDFIATFRPRLSLMLQEQQGKEEEDKSLTELDDRGLNNNQAFQQGKEQQQRMRKGHNQDDQQREELTTDKMFILTGTPHPWGSYPHDISPPHGCIPPHLYYQVSIMEYDQSSNFSCRNSQNIQEERERGPRDLESNKGSTTDLNPGDRGGMFENKWIIPFVHRFGDGQDDAGGLTSSYQALEHSEDGVDDYGAFMEYRVATATAARSCSLYASTDVLISEQRVTEVIEREFFSQGSVEASSTTAATPTKIASITTTHELLEPLKRQLAYCYKSKQLPPFVVLQSDLKLILPDQ</sequence>
<accession>A0A1Y2GRJ5</accession>
<reference evidence="2 3" key="1">
    <citation type="submission" date="2016-07" db="EMBL/GenBank/DDBJ databases">
        <title>Pervasive Adenine N6-methylation of Active Genes in Fungi.</title>
        <authorList>
            <consortium name="DOE Joint Genome Institute"/>
            <person name="Mondo S.J."/>
            <person name="Dannebaum R.O."/>
            <person name="Kuo R.C."/>
            <person name="Labutti K."/>
            <person name="Haridas S."/>
            <person name="Kuo A."/>
            <person name="Salamov A."/>
            <person name="Ahrendt S.R."/>
            <person name="Lipzen A."/>
            <person name="Sullivan W."/>
            <person name="Andreopoulos W.B."/>
            <person name="Clum A."/>
            <person name="Lindquist E."/>
            <person name="Daum C."/>
            <person name="Ramamoorthy G.K."/>
            <person name="Gryganskyi A."/>
            <person name="Culley D."/>
            <person name="Magnuson J.K."/>
            <person name="James T.Y."/>
            <person name="O'Malley M.A."/>
            <person name="Stajich J.E."/>
            <person name="Spatafora J.W."/>
            <person name="Visel A."/>
            <person name="Grigoriev I.V."/>
        </authorList>
    </citation>
    <scope>NUCLEOTIDE SEQUENCE [LARGE SCALE GENOMIC DNA]</scope>
    <source>
        <strain evidence="2 3">NRRL 3116</strain>
    </source>
</reference>
<dbReference type="OrthoDB" id="2423314at2759"/>
<gene>
    <name evidence="2" type="ORF">BCR41DRAFT_351368</name>
</gene>
<dbReference type="AlphaFoldDB" id="A0A1Y2GRJ5"/>
<evidence type="ECO:0000313" key="3">
    <source>
        <dbReference type="Proteomes" id="UP000193648"/>
    </source>
</evidence>
<keyword evidence="3" id="KW-1185">Reference proteome</keyword>
<dbReference type="InParanoid" id="A0A1Y2GRJ5"/>
<dbReference type="EMBL" id="MCFF01000013">
    <property type="protein sequence ID" value="ORZ20155.1"/>
    <property type="molecule type" value="Genomic_DNA"/>
</dbReference>
<dbReference type="GeneID" id="33565634"/>
<feature type="compositionally biased region" description="Basic and acidic residues" evidence="1">
    <location>
        <begin position="89"/>
        <end position="105"/>
    </location>
</feature>
<evidence type="ECO:0000256" key="1">
    <source>
        <dbReference type="SAM" id="MobiDB-lite"/>
    </source>
</evidence>
<protein>
    <submittedName>
        <fullName evidence="2">Uncharacterized protein</fullName>
    </submittedName>
</protein>
<dbReference type="RefSeq" id="XP_021882695.1">
    <property type="nucleotide sequence ID" value="XM_022023790.1"/>
</dbReference>
<organism evidence="2 3">
    <name type="scientific">Lobosporangium transversale</name>
    <dbReference type="NCBI Taxonomy" id="64571"/>
    <lineage>
        <taxon>Eukaryota</taxon>
        <taxon>Fungi</taxon>
        <taxon>Fungi incertae sedis</taxon>
        <taxon>Mucoromycota</taxon>
        <taxon>Mortierellomycotina</taxon>
        <taxon>Mortierellomycetes</taxon>
        <taxon>Mortierellales</taxon>
        <taxon>Mortierellaceae</taxon>
        <taxon>Lobosporangium</taxon>
    </lineage>
</organism>
<dbReference type="Proteomes" id="UP000193648">
    <property type="component" value="Unassembled WGS sequence"/>
</dbReference>
<evidence type="ECO:0000313" key="2">
    <source>
        <dbReference type="EMBL" id="ORZ20155.1"/>
    </source>
</evidence>
<feature type="region of interest" description="Disordered" evidence="1">
    <location>
        <begin position="191"/>
        <end position="218"/>
    </location>
</feature>
<feature type="region of interest" description="Disordered" evidence="1">
    <location>
        <begin position="87"/>
        <end position="106"/>
    </location>
</feature>
<feature type="region of interest" description="Disordered" evidence="1">
    <location>
        <begin position="114"/>
        <end position="134"/>
    </location>
</feature>
<name>A0A1Y2GRJ5_9FUNG</name>